<proteinExistence type="inferred from homology"/>
<comment type="similarity">
    <text evidence="1">Belongs to the 1-acyl-sn-glycerol-3-phosphate acyltransferase family.</text>
</comment>
<dbReference type="PANTHER" id="PTHR10983">
    <property type="entry name" value="1-ACYLGLYCEROL-3-PHOSPHATE ACYLTRANSFERASE-RELATED"/>
    <property type="match status" value="1"/>
</dbReference>
<reference evidence="6 7" key="1">
    <citation type="submission" date="2018-12" db="EMBL/GenBank/DDBJ databases">
        <title>Venturia inaequalis Genome Resource.</title>
        <authorList>
            <person name="Lichtner F.J."/>
        </authorList>
    </citation>
    <scope>NUCLEOTIDE SEQUENCE [LARGE SCALE GENOMIC DNA]</scope>
    <source>
        <strain evidence="6 7">120213</strain>
    </source>
</reference>
<dbReference type="Proteomes" id="UP000447873">
    <property type="component" value="Unassembled WGS sequence"/>
</dbReference>
<dbReference type="SMART" id="SM00563">
    <property type="entry name" value="PlsC"/>
    <property type="match status" value="1"/>
</dbReference>
<evidence type="ECO:0000313" key="7">
    <source>
        <dbReference type="Proteomes" id="UP000447873"/>
    </source>
</evidence>
<dbReference type="PANTHER" id="PTHR10983:SF16">
    <property type="entry name" value="LYSOCARDIOLIPIN ACYLTRANSFERASE 1"/>
    <property type="match status" value="1"/>
</dbReference>
<dbReference type="Pfam" id="PF16076">
    <property type="entry name" value="Acyltransf_C"/>
    <property type="match status" value="1"/>
</dbReference>
<evidence type="ECO:0000256" key="3">
    <source>
        <dbReference type="ARBA" id="ARBA00023315"/>
    </source>
</evidence>
<feature type="compositionally biased region" description="Polar residues" evidence="4">
    <location>
        <begin position="554"/>
        <end position="568"/>
    </location>
</feature>
<dbReference type="GO" id="GO:0005783">
    <property type="term" value="C:endoplasmic reticulum"/>
    <property type="evidence" value="ECO:0007669"/>
    <property type="project" value="TreeGrafter"/>
</dbReference>
<evidence type="ECO:0000259" key="5">
    <source>
        <dbReference type="SMART" id="SM00563"/>
    </source>
</evidence>
<feature type="compositionally biased region" description="Polar residues" evidence="4">
    <location>
        <begin position="512"/>
        <end position="523"/>
    </location>
</feature>
<feature type="domain" description="Phospholipid/glycerol acyltransferase" evidence="5">
    <location>
        <begin position="124"/>
        <end position="246"/>
    </location>
</feature>
<dbReference type="GO" id="GO:0036149">
    <property type="term" value="P:phosphatidylinositol acyl-chain remodeling"/>
    <property type="evidence" value="ECO:0007669"/>
    <property type="project" value="TreeGrafter"/>
</dbReference>
<comment type="caution">
    <text evidence="6">The sequence shown here is derived from an EMBL/GenBank/DDBJ whole genome shotgun (WGS) entry which is preliminary data.</text>
</comment>
<evidence type="ECO:0000313" key="6">
    <source>
        <dbReference type="EMBL" id="KAE9983731.1"/>
    </source>
</evidence>
<feature type="compositionally biased region" description="Polar residues" evidence="4">
    <location>
        <begin position="434"/>
        <end position="443"/>
    </location>
</feature>
<protein>
    <recommendedName>
        <fullName evidence="5">Phospholipid/glycerol acyltransferase domain-containing protein</fullName>
    </recommendedName>
</protein>
<feature type="region of interest" description="Disordered" evidence="4">
    <location>
        <begin position="413"/>
        <end position="443"/>
    </location>
</feature>
<feature type="compositionally biased region" description="Polar residues" evidence="4">
    <location>
        <begin position="581"/>
        <end position="600"/>
    </location>
</feature>
<dbReference type="InterPro" id="IPR002123">
    <property type="entry name" value="Plipid/glycerol_acylTrfase"/>
</dbReference>
<keyword evidence="3" id="KW-0012">Acyltransferase</keyword>
<feature type="compositionally biased region" description="Polar residues" evidence="4">
    <location>
        <begin position="620"/>
        <end position="634"/>
    </location>
</feature>
<sequence>MAPNPLLELGAGLSSKTVQNHPSGPPQHGPIGQGERGFAAASTFMSGIMAISATQFLGAPLKLIDPKFYEAYMAFTKQSFGVLITTMTQWWSPTVVRVSGDTSIPKQLFHKPDGTLECRFPKRLVMMANHQLYTDWLYLWWVAYTNNMHGYIYIILKESLKNIPVIGWGAQFYNFIFLSRKWEQDQASFRQHLSELNNAEDPMWLLIFPEGTNLAKGTREKSKQWAEKTGVKDMKHQLLPRSRGLQFCLQNLRTTTDWLYDVTIGYEGIPPEEFGQDIFTLRSSMFEGRPPKSVNMHFRRFKIADIPIDDDKAFDLWLRNRWREKDYLLEHFVKYDRFPEDEQWLFKQKAAKKTGPMNAKFIETQIKTNNLEEFLLIFAPLSSIMMVMNLFYGGQNPEDLLKMIGEAAQQQQPLSLVRDDASTKNPLRLEKAKGNSSSTSMPSVASLQGMQANMTPSAAQRNLLQQYIAAVKPSVQKALSLPDTTQVLKTNVPIRTAQSAAGAPRKKILLSTSTASIKSTPATPKTPIRPKAATSSTTSTSPSMKFRPAPIKKPTNSTTPAPSKSSIPPTKPNPSAPAKTIPQNKDTTVSNPLPLTATNLSKLPSSPPQKPTPTTAPSKITQRAPQQPLSQPRTTLPKPAPNTPKAQPAQEIKNRITIPPTILQKMKAKNPETADSKTPGSRNVTIAPSILAKMKTNSGTADAKPEVRKNVTIDPGILAKMKAEKEKEKGKKGEGKKVTIDPAILARMKEARKV</sequence>
<feature type="region of interest" description="Disordered" evidence="4">
    <location>
        <begin position="512"/>
        <end position="684"/>
    </location>
</feature>
<feature type="region of interest" description="Disordered" evidence="4">
    <location>
        <begin position="14"/>
        <end position="33"/>
    </location>
</feature>
<accession>A0A8H3V805</accession>
<evidence type="ECO:0000256" key="4">
    <source>
        <dbReference type="SAM" id="MobiDB-lite"/>
    </source>
</evidence>
<organism evidence="6 7">
    <name type="scientific">Venturia inaequalis</name>
    <name type="common">Apple scab fungus</name>
    <dbReference type="NCBI Taxonomy" id="5025"/>
    <lineage>
        <taxon>Eukaryota</taxon>
        <taxon>Fungi</taxon>
        <taxon>Dikarya</taxon>
        <taxon>Ascomycota</taxon>
        <taxon>Pezizomycotina</taxon>
        <taxon>Dothideomycetes</taxon>
        <taxon>Pleosporomycetidae</taxon>
        <taxon>Venturiales</taxon>
        <taxon>Venturiaceae</taxon>
        <taxon>Venturia</taxon>
    </lineage>
</organism>
<dbReference type="Pfam" id="PF01553">
    <property type="entry name" value="Acyltransferase"/>
    <property type="match status" value="1"/>
</dbReference>
<dbReference type="CDD" id="cd07990">
    <property type="entry name" value="LPLAT_LCLAT1-like"/>
    <property type="match status" value="1"/>
</dbReference>
<dbReference type="SUPFAM" id="SSF69593">
    <property type="entry name" value="Glycerol-3-phosphate (1)-acyltransferase"/>
    <property type="match status" value="1"/>
</dbReference>
<dbReference type="GO" id="GO:0016746">
    <property type="term" value="F:acyltransferase activity"/>
    <property type="evidence" value="ECO:0007669"/>
    <property type="project" value="UniProtKB-KW"/>
</dbReference>
<name>A0A8H3V805_VENIN</name>
<feature type="compositionally biased region" description="Basic and acidic residues" evidence="4">
    <location>
        <begin position="417"/>
        <end position="433"/>
    </location>
</feature>
<evidence type="ECO:0000256" key="1">
    <source>
        <dbReference type="ARBA" id="ARBA00008655"/>
    </source>
</evidence>
<dbReference type="EMBL" id="WNWS01000058">
    <property type="protein sequence ID" value="KAE9983731.1"/>
    <property type="molecule type" value="Genomic_DNA"/>
</dbReference>
<gene>
    <name evidence="6" type="ORF">EG328_009531</name>
</gene>
<dbReference type="InterPro" id="IPR032098">
    <property type="entry name" value="Acyltransf_C"/>
</dbReference>
<dbReference type="AlphaFoldDB" id="A0A8H3V805"/>
<evidence type="ECO:0000256" key="2">
    <source>
        <dbReference type="ARBA" id="ARBA00022679"/>
    </source>
</evidence>
<keyword evidence="2" id="KW-0808">Transferase</keyword>